<accession>A0A2X1HJE5</accession>
<organism evidence="1 2">
    <name type="scientific">Capnocytophaga ochracea</name>
    <dbReference type="NCBI Taxonomy" id="1018"/>
    <lineage>
        <taxon>Bacteria</taxon>
        <taxon>Pseudomonadati</taxon>
        <taxon>Bacteroidota</taxon>
        <taxon>Flavobacteriia</taxon>
        <taxon>Flavobacteriales</taxon>
        <taxon>Flavobacteriaceae</taxon>
        <taxon>Capnocytophaga</taxon>
    </lineage>
</organism>
<evidence type="ECO:0000313" key="2">
    <source>
        <dbReference type="Proteomes" id="UP000249891"/>
    </source>
</evidence>
<evidence type="ECO:0000313" key="1">
    <source>
        <dbReference type="EMBL" id="SPV25538.1"/>
    </source>
</evidence>
<reference evidence="1 2" key="1">
    <citation type="submission" date="2018-06" db="EMBL/GenBank/DDBJ databases">
        <authorList>
            <consortium name="Pathogen Informatics"/>
            <person name="Doyle S."/>
        </authorList>
    </citation>
    <scope>NUCLEOTIDE SEQUENCE [LARGE SCALE GENOMIC DNA]</scope>
    <source>
        <strain evidence="1 2">NCTC11546</strain>
    </source>
</reference>
<dbReference type="Proteomes" id="UP000249891">
    <property type="component" value="Unassembled WGS sequence"/>
</dbReference>
<sequence length="41" mass="4823">MMTLMKKIAPLIALNDDCGSLCATKAKDSYFSYWRDYRWSK</sequence>
<name>A0A2X1HJE5_CAPOC</name>
<dbReference type="AlphaFoldDB" id="A0A2X1HJE5"/>
<protein>
    <submittedName>
        <fullName evidence="1">Uncharacterized protein</fullName>
    </submittedName>
</protein>
<dbReference type="EMBL" id="UARG01000016">
    <property type="protein sequence ID" value="SPV25538.1"/>
    <property type="molecule type" value="Genomic_DNA"/>
</dbReference>
<gene>
    <name evidence="1" type="ORF">NCTC11546_00130</name>
</gene>
<proteinExistence type="predicted"/>